<sequence>MNTTLDSKSSLKFSPWLGEETTRQNPKPAAVAAAATLPSSSGSSIDTNSTYISKTSGIINKEERIYSSDKDKASKISEVAEEGGRTVYCRKITATQGSVEVLASDAKDEVTKTGNRMQTLLCVDNDKREKSEPDELVTREAKEQLVTEIGGKKTGVWKTSVKGAIDSLRITKKKGYVRSNSEDQEINCR</sequence>
<name>A0A7S0Y8P0_9STRA</name>
<accession>A0A7S0Y8P0</accession>
<gene>
    <name evidence="2" type="ORF">PDEL1432_LOCUS2925</name>
</gene>
<dbReference type="EMBL" id="HBFL01004091">
    <property type="protein sequence ID" value="CAD8762885.1"/>
    <property type="molecule type" value="Transcribed_RNA"/>
</dbReference>
<proteinExistence type="predicted"/>
<evidence type="ECO:0000256" key="1">
    <source>
        <dbReference type="SAM" id="MobiDB-lite"/>
    </source>
</evidence>
<feature type="compositionally biased region" description="Low complexity" evidence="1">
    <location>
        <begin position="29"/>
        <end position="44"/>
    </location>
</feature>
<protein>
    <submittedName>
        <fullName evidence="2">Uncharacterized protein</fullName>
    </submittedName>
</protein>
<evidence type="ECO:0000313" key="2">
    <source>
        <dbReference type="EMBL" id="CAD8762885.1"/>
    </source>
</evidence>
<feature type="compositionally biased region" description="Polar residues" evidence="1">
    <location>
        <begin position="1"/>
        <end position="12"/>
    </location>
</feature>
<dbReference type="AlphaFoldDB" id="A0A7S0Y8P0"/>
<feature type="region of interest" description="Disordered" evidence="1">
    <location>
        <begin position="1"/>
        <end position="49"/>
    </location>
</feature>
<reference evidence="2" key="1">
    <citation type="submission" date="2021-01" db="EMBL/GenBank/DDBJ databases">
        <authorList>
            <person name="Corre E."/>
            <person name="Pelletier E."/>
            <person name="Niang G."/>
            <person name="Scheremetjew M."/>
            <person name="Finn R."/>
            <person name="Kale V."/>
            <person name="Holt S."/>
            <person name="Cochrane G."/>
            <person name="Meng A."/>
            <person name="Brown T."/>
            <person name="Cohen L."/>
        </authorList>
    </citation>
    <scope>NUCLEOTIDE SEQUENCE</scope>
    <source>
        <strain evidence="2">UNC1205</strain>
    </source>
</reference>
<organism evidence="2">
    <name type="scientific">Pseudo-nitzschia delicatissima</name>
    <dbReference type="NCBI Taxonomy" id="44447"/>
    <lineage>
        <taxon>Eukaryota</taxon>
        <taxon>Sar</taxon>
        <taxon>Stramenopiles</taxon>
        <taxon>Ochrophyta</taxon>
        <taxon>Bacillariophyta</taxon>
        <taxon>Bacillariophyceae</taxon>
        <taxon>Bacillariophycidae</taxon>
        <taxon>Bacillariales</taxon>
        <taxon>Bacillariaceae</taxon>
        <taxon>Pseudo-nitzschia</taxon>
    </lineage>
</organism>